<dbReference type="PANTHER" id="PTHR36847">
    <property type="entry name" value="AMIDOLIGASE ENZYME"/>
    <property type="match status" value="1"/>
</dbReference>
<sequence>MPHYVRYSPASSSSGRSPQGHHDHHHKVVHRPHERDTRSEAPDFRFCIELGIVLRSRQFNHKSSHELETELSAQLTLAGIANSIASPSSESSSKEWTIASELCIPSRPKDHRFGIKLVSPFMRFAPGRHEPWLSKISNLYQTLNKNFEVTSTHQCFTHVHVVPAVGFWTLTQLKSLSKSALYFERCLDELVPPYRRRTVWAKSNRYNKYFGAFPTMSQCFKHIDKQTAFEGIAARMNWCSADSPTGTALSVSRAAKKENPATDFAHDTYRWNFGNIAGEGDGFGTVEFRQAPGSCTSSEAVTWIMLVGCFARLSCSPGHSIKPDDAPQTKSLGEWLLYEASWCSLPHHSLLENLVAQAIPTSPTPGKIPGMDADNITIDEDQRLRWKLGERKIGVDKYRRMLKHI</sequence>
<dbReference type="EMBL" id="MU864351">
    <property type="protein sequence ID" value="KAK4193193.1"/>
    <property type="molecule type" value="Genomic_DNA"/>
</dbReference>
<dbReference type="Pfam" id="PF12224">
    <property type="entry name" value="Amidoligase_2"/>
    <property type="match status" value="1"/>
</dbReference>
<accession>A0AAN7AN37</accession>
<reference evidence="2" key="2">
    <citation type="submission" date="2023-05" db="EMBL/GenBank/DDBJ databases">
        <authorList>
            <consortium name="Lawrence Berkeley National Laboratory"/>
            <person name="Steindorff A."/>
            <person name="Hensen N."/>
            <person name="Bonometti L."/>
            <person name="Westerberg I."/>
            <person name="Brannstrom I.O."/>
            <person name="Guillou S."/>
            <person name="Cros-Aarteil S."/>
            <person name="Calhoun S."/>
            <person name="Haridas S."/>
            <person name="Kuo A."/>
            <person name="Mondo S."/>
            <person name="Pangilinan J."/>
            <person name="Riley R."/>
            <person name="Labutti K."/>
            <person name="Andreopoulos B."/>
            <person name="Lipzen A."/>
            <person name="Chen C."/>
            <person name="Yanf M."/>
            <person name="Daum C."/>
            <person name="Ng V."/>
            <person name="Clum A."/>
            <person name="Ohm R."/>
            <person name="Martin F."/>
            <person name="Silar P."/>
            <person name="Natvig D."/>
            <person name="Lalanne C."/>
            <person name="Gautier V."/>
            <person name="Ament-Velasquez S.L."/>
            <person name="Kruys A."/>
            <person name="Hutchinson M.I."/>
            <person name="Powell A.J."/>
            <person name="Barry K."/>
            <person name="Miller A.N."/>
            <person name="Grigoriev I.V."/>
            <person name="Debuchy R."/>
            <person name="Gladieux P."/>
            <person name="Thoren M.H."/>
            <person name="Johannesson H."/>
        </authorList>
    </citation>
    <scope>NUCLEOTIDE SEQUENCE</scope>
    <source>
        <strain evidence="2">PSN309</strain>
    </source>
</reference>
<keyword evidence="3" id="KW-1185">Reference proteome</keyword>
<evidence type="ECO:0008006" key="4">
    <source>
        <dbReference type="Google" id="ProtNLM"/>
    </source>
</evidence>
<protein>
    <recommendedName>
        <fullName evidence="4">Amidoligase enzyme</fullName>
    </recommendedName>
</protein>
<feature type="region of interest" description="Disordered" evidence="1">
    <location>
        <begin position="1"/>
        <end position="37"/>
    </location>
</feature>
<dbReference type="AlphaFoldDB" id="A0AAN7AN37"/>
<comment type="caution">
    <text evidence="2">The sequence shown here is derived from an EMBL/GenBank/DDBJ whole genome shotgun (WGS) entry which is preliminary data.</text>
</comment>
<feature type="compositionally biased region" description="Low complexity" evidence="1">
    <location>
        <begin position="8"/>
        <end position="17"/>
    </location>
</feature>
<dbReference type="PANTHER" id="PTHR36847:SF1">
    <property type="entry name" value="AMIDOLIGASE ENZYME"/>
    <property type="match status" value="1"/>
</dbReference>
<organism evidence="2 3">
    <name type="scientific">Podospora australis</name>
    <dbReference type="NCBI Taxonomy" id="1536484"/>
    <lineage>
        <taxon>Eukaryota</taxon>
        <taxon>Fungi</taxon>
        <taxon>Dikarya</taxon>
        <taxon>Ascomycota</taxon>
        <taxon>Pezizomycotina</taxon>
        <taxon>Sordariomycetes</taxon>
        <taxon>Sordariomycetidae</taxon>
        <taxon>Sordariales</taxon>
        <taxon>Podosporaceae</taxon>
        <taxon>Podospora</taxon>
    </lineage>
</organism>
<name>A0AAN7AN37_9PEZI</name>
<proteinExistence type="predicted"/>
<dbReference type="Proteomes" id="UP001302126">
    <property type="component" value="Unassembled WGS sequence"/>
</dbReference>
<gene>
    <name evidence="2" type="ORF">QBC35DRAFT_372048</name>
</gene>
<evidence type="ECO:0000313" key="2">
    <source>
        <dbReference type="EMBL" id="KAK4193193.1"/>
    </source>
</evidence>
<evidence type="ECO:0000256" key="1">
    <source>
        <dbReference type="SAM" id="MobiDB-lite"/>
    </source>
</evidence>
<reference evidence="2" key="1">
    <citation type="journal article" date="2023" name="Mol. Phylogenet. Evol.">
        <title>Genome-scale phylogeny and comparative genomics of the fungal order Sordariales.</title>
        <authorList>
            <person name="Hensen N."/>
            <person name="Bonometti L."/>
            <person name="Westerberg I."/>
            <person name="Brannstrom I.O."/>
            <person name="Guillou S."/>
            <person name="Cros-Aarteil S."/>
            <person name="Calhoun S."/>
            <person name="Haridas S."/>
            <person name="Kuo A."/>
            <person name="Mondo S."/>
            <person name="Pangilinan J."/>
            <person name="Riley R."/>
            <person name="LaButti K."/>
            <person name="Andreopoulos B."/>
            <person name="Lipzen A."/>
            <person name="Chen C."/>
            <person name="Yan M."/>
            <person name="Daum C."/>
            <person name="Ng V."/>
            <person name="Clum A."/>
            <person name="Steindorff A."/>
            <person name="Ohm R.A."/>
            <person name="Martin F."/>
            <person name="Silar P."/>
            <person name="Natvig D.O."/>
            <person name="Lalanne C."/>
            <person name="Gautier V."/>
            <person name="Ament-Velasquez S.L."/>
            <person name="Kruys A."/>
            <person name="Hutchinson M.I."/>
            <person name="Powell A.J."/>
            <person name="Barry K."/>
            <person name="Miller A.N."/>
            <person name="Grigoriev I.V."/>
            <person name="Debuchy R."/>
            <person name="Gladieux P."/>
            <person name="Hiltunen Thoren M."/>
            <person name="Johannesson H."/>
        </authorList>
    </citation>
    <scope>NUCLEOTIDE SEQUENCE</scope>
    <source>
        <strain evidence="2">PSN309</strain>
    </source>
</reference>
<dbReference type="InterPro" id="IPR022025">
    <property type="entry name" value="Amidoligase_2"/>
</dbReference>
<evidence type="ECO:0000313" key="3">
    <source>
        <dbReference type="Proteomes" id="UP001302126"/>
    </source>
</evidence>